<dbReference type="EMBL" id="AOME01000016">
    <property type="protein sequence ID" value="EMA54933.1"/>
    <property type="molecule type" value="Genomic_DNA"/>
</dbReference>
<feature type="transmembrane region" description="Helical" evidence="5">
    <location>
        <begin position="62"/>
        <end position="90"/>
    </location>
</feature>
<evidence type="ECO:0000256" key="1">
    <source>
        <dbReference type="ARBA" id="ARBA00004127"/>
    </source>
</evidence>
<feature type="domain" description="PDZ" evidence="6">
    <location>
        <begin position="204"/>
        <end position="271"/>
    </location>
</feature>
<dbReference type="PATRIC" id="fig|1227456.3.peg.880"/>
<reference evidence="7 8" key="1">
    <citation type="journal article" date="2014" name="PLoS Genet.">
        <title>Phylogenetically driven sequencing of extremely halophilic archaea reveals strategies for static and dynamic osmo-response.</title>
        <authorList>
            <person name="Becker E.A."/>
            <person name="Seitzer P.M."/>
            <person name="Tritt A."/>
            <person name="Larsen D."/>
            <person name="Krusor M."/>
            <person name="Yao A.I."/>
            <person name="Wu D."/>
            <person name="Madern D."/>
            <person name="Eisen J.A."/>
            <person name="Darling A.E."/>
            <person name="Facciotti M.T."/>
        </authorList>
    </citation>
    <scope>NUCLEOTIDE SEQUENCE [LARGE SCALE GENOMIC DNA]</scope>
    <source>
        <strain evidence="7 8">DSM 8989</strain>
    </source>
</reference>
<dbReference type="Proteomes" id="UP000011625">
    <property type="component" value="Unassembled WGS sequence"/>
</dbReference>
<evidence type="ECO:0000256" key="5">
    <source>
        <dbReference type="SAM" id="Phobius"/>
    </source>
</evidence>
<feature type="transmembrane region" description="Helical" evidence="5">
    <location>
        <begin position="499"/>
        <end position="522"/>
    </location>
</feature>
<keyword evidence="2 5" id="KW-0812">Transmembrane</keyword>
<evidence type="ECO:0000256" key="4">
    <source>
        <dbReference type="ARBA" id="ARBA00023136"/>
    </source>
</evidence>
<comment type="subcellular location">
    <subcellularLocation>
        <location evidence="1">Endomembrane system</location>
        <topology evidence="1">Multi-pass membrane protein</topology>
    </subcellularLocation>
</comment>
<dbReference type="PANTHER" id="PTHR13325:SF3">
    <property type="entry name" value="MEMBRANE-BOUND TRANSCRIPTION FACTOR SITE-2 PROTEASE"/>
    <property type="match status" value="1"/>
</dbReference>
<dbReference type="InterPro" id="IPR041489">
    <property type="entry name" value="PDZ_6"/>
</dbReference>
<protein>
    <submittedName>
        <fullName evidence="7">Peptidase M50</fullName>
    </submittedName>
</protein>
<dbReference type="CDD" id="cd06159">
    <property type="entry name" value="S2P-M50_PDZ_Arch"/>
    <property type="match status" value="1"/>
</dbReference>
<dbReference type="GO" id="GO:0031293">
    <property type="term" value="P:membrane protein intracellular domain proteolysis"/>
    <property type="evidence" value="ECO:0007669"/>
    <property type="project" value="TreeGrafter"/>
</dbReference>
<dbReference type="PANTHER" id="PTHR13325">
    <property type="entry name" value="PROTEASE M50 MEMBRANE-BOUND TRANSCRIPTION FACTOR SITE 2 PROTEASE"/>
    <property type="match status" value="1"/>
</dbReference>
<dbReference type="RefSeq" id="WP_005040382.1">
    <property type="nucleotide sequence ID" value="NZ_AOME01000016.1"/>
</dbReference>
<dbReference type="GO" id="GO:0004222">
    <property type="term" value="F:metalloendopeptidase activity"/>
    <property type="evidence" value="ECO:0007669"/>
    <property type="project" value="InterPro"/>
</dbReference>
<gene>
    <name evidence="7" type="ORF">C450_04241</name>
</gene>
<proteinExistence type="predicted"/>
<dbReference type="GO" id="GO:0005737">
    <property type="term" value="C:cytoplasm"/>
    <property type="evidence" value="ECO:0007669"/>
    <property type="project" value="TreeGrafter"/>
</dbReference>
<dbReference type="Gene3D" id="2.30.42.10">
    <property type="match status" value="2"/>
</dbReference>
<evidence type="ECO:0000256" key="3">
    <source>
        <dbReference type="ARBA" id="ARBA00022989"/>
    </source>
</evidence>
<evidence type="ECO:0000259" key="6">
    <source>
        <dbReference type="SMART" id="SM00228"/>
    </source>
</evidence>
<evidence type="ECO:0000313" key="7">
    <source>
        <dbReference type="EMBL" id="EMA54933.1"/>
    </source>
</evidence>
<sequence length="594" mass="60390">MVSTLVWVLSGFLLYTLVATALQSWGVLPSSVRVSGPITTIHTQRGKQFLDWLATPKRFWRAWANVGVGIALVVMVGSFLAVIVSAVQIFNRPESTVIRQPQDALVIPGVNQFLPLSVAPEIVFGLLVGLVVHEGGHGLLCRVEDIDIESMGLALLAVIPMGAFVEPDEESQATADRGGRTRMFAAGVTNNFAITVITFALLFGPVVGSIAVAPGVAVGGALNGTPAADAGIDRGDVITGVDGQAVANASEFDAALADANRTVDVSLQDGNTTTVQRSVVVTSAVADGPLAKGTTIEAVNGTTVGTERAFRAALDNRSTAQLSTDNGTVTIPVGAAATVTPGGPLANVSDGLAGESAVITHIAGERTPNRTALSNELDGTESGETVRVTAAVNGDRGNYSVRLGENPDTGSGFLGVRISPGTTGLVVDDFGIRSYPASQYLGLLGGDGAGGDGAGGAGGLGGSLIAQFLVVISLPFAGAVPGGGGLVSFAGFVGPVRQYFTVTGPLSFLGGGVFTLANVLFWTGWINVNLGLFNCIPSFPLDGGHIFRASTEAVVSRLPIGSRQALAGAVTTAVTLTMVGALVVMIFGPTLLTG</sequence>
<dbReference type="STRING" id="1227456.C450_04241"/>
<dbReference type="AlphaFoldDB" id="M0NBJ1"/>
<feature type="transmembrane region" description="Helical" evidence="5">
    <location>
        <begin position="565"/>
        <end position="588"/>
    </location>
</feature>
<dbReference type="SUPFAM" id="SSF50156">
    <property type="entry name" value="PDZ domain-like"/>
    <property type="match status" value="2"/>
</dbReference>
<evidence type="ECO:0000256" key="2">
    <source>
        <dbReference type="ARBA" id="ARBA00022692"/>
    </source>
</evidence>
<dbReference type="OrthoDB" id="15212at2157"/>
<dbReference type="GO" id="GO:0012505">
    <property type="term" value="C:endomembrane system"/>
    <property type="evidence" value="ECO:0007669"/>
    <property type="project" value="UniProtKB-SubCell"/>
</dbReference>
<keyword evidence="8" id="KW-1185">Reference proteome</keyword>
<dbReference type="GO" id="GO:0016020">
    <property type="term" value="C:membrane"/>
    <property type="evidence" value="ECO:0007669"/>
    <property type="project" value="InterPro"/>
</dbReference>
<keyword evidence="4 5" id="KW-0472">Membrane</keyword>
<comment type="caution">
    <text evidence="7">The sequence shown here is derived from an EMBL/GenBank/DDBJ whole genome shotgun (WGS) entry which is preliminary data.</text>
</comment>
<dbReference type="InterPro" id="IPR001478">
    <property type="entry name" value="PDZ"/>
</dbReference>
<evidence type="ECO:0000313" key="8">
    <source>
        <dbReference type="Proteomes" id="UP000011625"/>
    </source>
</evidence>
<dbReference type="InterPro" id="IPR001193">
    <property type="entry name" value="MBTPS2"/>
</dbReference>
<name>M0NBJ1_9EURY</name>
<dbReference type="InterPro" id="IPR008915">
    <property type="entry name" value="Peptidase_M50"/>
</dbReference>
<keyword evidence="3 5" id="KW-1133">Transmembrane helix</keyword>
<feature type="transmembrane region" description="Helical" evidence="5">
    <location>
        <begin position="468"/>
        <end position="493"/>
    </location>
</feature>
<organism evidence="7 8">
    <name type="scientific">Halococcus salifodinae DSM 8989</name>
    <dbReference type="NCBI Taxonomy" id="1227456"/>
    <lineage>
        <taxon>Archaea</taxon>
        <taxon>Methanobacteriati</taxon>
        <taxon>Methanobacteriota</taxon>
        <taxon>Stenosarchaea group</taxon>
        <taxon>Halobacteria</taxon>
        <taxon>Halobacteriales</taxon>
        <taxon>Halococcaceae</taxon>
        <taxon>Halococcus</taxon>
    </lineage>
</organism>
<accession>M0NBJ1</accession>
<dbReference type="Pfam" id="PF17820">
    <property type="entry name" value="PDZ_6"/>
    <property type="match status" value="1"/>
</dbReference>
<dbReference type="Pfam" id="PF02163">
    <property type="entry name" value="Peptidase_M50"/>
    <property type="match status" value="2"/>
</dbReference>
<dbReference type="InterPro" id="IPR036034">
    <property type="entry name" value="PDZ_sf"/>
</dbReference>
<dbReference type="SMART" id="SM00228">
    <property type="entry name" value="PDZ"/>
    <property type="match status" value="1"/>
</dbReference>